<dbReference type="Proteomes" id="UP000077262">
    <property type="component" value="Unassembled WGS sequence"/>
</dbReference>
<accession>A0A084EBL7</accession>
<name>A0A084EBL7_SPHYA</name>
<evidence type="ECO:0000313" key="2">
    <source>
        <dbReference type="EMBL" id="OAH43434.1"/>
    </source>
</evidence>
<evidence type="ECO:0000313" key="4">
    <source>
        <dbReference type="Proteomes" id="UP000077262"/>
    </source>
</evidence>
<reference evidence="1 3" key="1">
    <citation type="submission" date="2014-03" db="EMBL/GenBank/DDBJ databases">
        <title>Genome sequence of Sphingobium yanoikuyae B1.</title>
        <authorList>
            <person name="Gan H.M."/>
            <person name="Gan H.Y."/>
            <person name="Savka M.A."/>
        </authorList>
    </citation>
    <scope>NUCLEOTIDE SEQUENCE [LARGE SCALE GENOMIC DNA]</scope>
    <source>
        <strain evidence="1 3">B1</strain>
    </source>
</reference>
<dbReference type="EMBL" id="LSTR01000034">
    <property type="protein sequence ID" value="OAH43434.1"/>
    <property type="molecule type" value="Genomic_DNA"/>
</dbReference>
<sequence length="370" mass="41998">MTIDPSPSLFDAPIAAPVSAVDGDDRTPLLPVRHPNQDLFICDVLDAIPKDDMASMEHPVFSLSTKPDNRTRRYEHNGNVIEIIPSGKGLATIHDKDILIYCISQLVAKMNQGEQPSRTVRLQAYDMLVATNRQTSGEGYRLMADALTRLRGTTVRTNIQTGGVEETRIFGLIEEAKITRKTFDGRMLDLEITLSDWVYRSVISKNVLTLHRDYFRLRKPFERRMYELARKHCGVKDEWKIGLELLQKKCGSNSPLRVFRALVKKVCEHDADHGHFPDYAVTMDDDVILFRNRSGLKSKPDPVASAGDDAPYIDPETMHDAKTAAPGYDVYALYDEWVSWWHDMGKPELKSPAGAFLGFCKKRHERKPLR</sequence>
<gene>
    <name evidence="2" type="ORF">AX777_25185</name>
    <name evidence="1" type="ORF">CP98_04417</name>
</gene>
<protein>
    <submittedName>
        <fullName evidence="1">Plasmid replication initiator RepA</fullName>
    </submittedName>
</protein>
<dbReference type="Proteomes" id="UP000028534">
    <property type="component" value="Unassembled WGS sequence"/>
</dbReference>
<evidence type="ECO:0000313" key="3">
    <source>
        <dbReference type="Proteomes" id="UP000028534"/>
    </source>
</evidence>
<dbReference type="RefSeq" id="WP_007686147.1">
    <property type="nucleotide sequence ID" value="NZ_JGVR01000041.1"/>
</dbReference>
<reference evidence="2 4" key="2">
    <citation type="submission" date="2016-02" db="EMBL/GenBank/DDBJ databases">
        <authorList>
            <person name="Wen L."/>
            <person name="He K."/>
            <person name="Yang H."/>
        </authorList>
    </citation>
    <scope>NUCLEOTIDE SEQUENCE [LARGE SCALE GENOMIC DNA]</scope>
    <source>
        <strain evidence="2 4">CD09_2</strain>
    </source>
</reference>
<dbReference type="eggNOG" id="COG5534">
    <property type="taxonomic scope" value="Bacteria"/>
</dbReference>
<dbReference type="STRING" id="13690.AX777_25185"/>
<dbReference type="OrthoDB" id="581589at2"/>
<evidence type="ECO:0000313" key="1">
    <source>
        <dbReference type="EMBL" id="KEZ15359.1"/>
    </source>
</evidence>
<dbReference type="Pfam" id="PF10134">
    <property type="entry name" value="RPA"/>
    <property type="match status" value="1"/>
</dbReference>
<dbReference type="PATRIC" id="fig|13690.10.peg.4549"/>
<dbReference type="AlphaFoldDB" id="A0A084EBL7"/>
<dbReference type="EMBL" id="JGVR01000041">
    <property type="protein sequence ID" value="KEZ15359.1"/>
    <property type="molecule type" value="Genomic_DNA"/>
</dbReference>
<dbReference type="InterPro" id="IPR018777">
    <property type="entry name" value="Replication_initiator_prot_A"/>
</dbReference>
<comment type="caution">
    <text evidence="1">The sequence shown here is derived from an EMBL/GenBank/DDBJ whole genome shotgun (WGS) entry which is preliminary data.</text>
</comment>
<organism evidence="1 3">
    <name type="scientific">Sphingobium yanoikuyae</name>
    <name type="common">Sphingomonas yanoikuyae</name>
    <dbReference type="NCBI Taxonomy" id="13690"/>
    <lineage>
        <taxon>Bacteria</taxon>
        <taxon>Pseudomonadati</taxon>
        <taxon>Pseudomonadota</taxon>
        <taxon>Alphaproteobacteria</taxon>
        <taxon>Sphingomonadales</taxon>
        <taxon>Sphingomonadaceae</taxon>
        <taxon>Sphingobium</taxon>
    </lineage>
</organism>
<proteinExistence type="predicted"/>